<feature type="non-terminal residue" evidence="3">
    <location>
        <position position="446"/>
    </location>
</feature>
<evidence type="ECO:0000313" key="3">
    <source>
        <dbReference type="EMBL" id="HIS97948.1"/>
    </source>
</evidence>
<dbReference type="Proteomes" id="UP000886876">
    <property type="component" value="Unassembled WGS sequence"/>
</dbReference>
<gene>
    <name evidence="3" type="ORF">IAD42_08240</name>
</gene>
<evidence type="ECO:0000256" key="1">
    <source>
        <dbReference type="SAM" id="MobiDB-lite"/>
    </source>
</evidence>
<evidence type="ECO:0000313" key="4">
    <source>
        <dbReference type="Proteomes" id="UP000886876"/>
    </source>
</evidence>
<feature type="region of interest" description="Disordered" evidence="1">
    <location>
        <begin position="411"/>
        <end position="430"/>
    </location>
</feature>
<reference evidence="3" key="2">
    <citation type="journal article" date="2021" name="PeerJ">
        <title>Extensive microbial diversity within the chicken gut microbiome revealed by metagenomics and culture.</title>
        <authorList>
            <person name="Gilroy R."/>
            <person name="Ravi A."/>
            <person name="Getino M."/>
            <person name="Pursley I."/>
            <person name="Horton D.L."/>
            <person name="Alikhan N.F."/>
            <person name="Baker D."/>
            <person name="Gharbi K."/>
            <person name="Hall N."/>
            <person name="Watson M."/>
            <person name="Adriaenssens E.M."/>
            <person name="Foster-Nyarko E."/>
            <person name="Jarju S."/>
            <person name="Secka A."/>
            <person name="Antonio M."/>
            <person name="Oren A."/>
            <person name="Chaudhuri R.R."/>
            <person name="La Ragione R."/>
            <person name="Hildebrand F."/>
            <person name="Pallen M.J."/>
        </authorList>
    </citation>
    <scope>NUCLEOTIDE SEQUENCE</scope>
    <source>
        <strain evidence="3">ChiHecec3B27-6122</strain>
    </source>
</reference>
<feature type="signal peptide" evidence="2">
    <location>
        <begin position="1"/>
        <end position="21"/>
    </location>
</feature>
<dbReference type="AlphaFoldDB" id="A0A9D1K8H8"/>
<feature type="chain" id="PRO_5039282057" evidence="2">
    <location>
        <begin position="22"/>
        <end position="446"/>
    </location>
</feature>
<name>A0A9D1K8H8_9FIRM</name>
<dbReference type="PROSITE" id="PS51257">
    <property type="entry name" value="PROKAR_LIPOPROTEIN"/>
    <property type="match status" value="1"/>
</dbReference>
<dbReference type="EMBL" id="DVJS01000205">
    <property type="protein sequence ID" value="HIS97948.1"/>
    <property type="molecule type" value="Genomic_DNA"/>
</dbReference>
<reference evidence="3" key="1">
    <citation type="submission" date="2020-10" db="EMBL/GenBank/DDBJ databases">
        <authorList>
            <person name="Gilroy R."/>
        </authorList>
    </citation>
    <scope>NUCLEOTIDE SEQUENCE</scope>
    <source>
        <strain evidence="3">ChiHecec3B27-6122</strain>
    </source>
</reference>
<sequence>MKRVLSLLLAAVMLFSLAACGGESDEGGEAGVKITNDLGYELVELYVTLSSKDFWGDDLLPAAAEDGSVTVFLSGYEPAEGDTFDLRAVDVDGFAYEFYGLDLIDGDAVEMAWSEESAMVIITPVEGDAFTVGGTVIEPEDAGIDEDFLGCWKYDDYDMYIVLYEDMTWQLLDSTGFSYINHAFEYEENLVYLLEESGSVYLTLTFEEGVLTDSDGDTLYPAPWPTGEEEGSGELPSIDDELTEYVELPGSDGEVVWYPELMNVESESSMLRFTAVNREDTDDYYSSISIQLVPVSGYDDAMSQGYDSAKAKLAEMMDQVLEATFGGLVTQSIGSDFKDHGNYFTYDEYVWLDSSIYSPAPDEPVRAALQIRYLGPTGYVLVMNSMALDRRIATYYAIGKEMVDSIGLEGDWSTAPKPKPTTGGSGGAWSDTGDYGTAYYWYDEDG</sequence>
<organism evidence="3 4">
    <name type="scientific">Candidatus Scatomorpha pullistercoris</name>
    <dbReference type="NCBI Taxonomy" id="2840929"/>
    <lineage>
        <taxon>Bacteria</taxon>
        <taxon>Bacillati</taxon>
        <taxon>Bacillota</taxon>
        <taxon>Clostridia</taxon>
        <taxon>Eubacteriales</taxon>
        <taxon>Candidatus Scatomorpha</taxon>
    </lineage>
</organism>
<comment type="caution">
    <text evidence="3">The sequence shown here is derived from an EMBL/GenBank/DDBJ whole genome shotgun (WGS) entry which is preliminary data.</text>
</comment>
<feature type="compositionally biased region" description="Low complexity" evidence="1">
    <location>
        <begin position="413"/>
        <end position="422"/>
    </location>
</feature>
<proteinExistence type="predicted"/>
<evidence type="ECO:0000256" key="2">
    <source>
        <dbReference type="SAM" id="SignalP"/>
    </source>
</evidence>
<accession>A0A9D1K8H8</accession>
<protein>
    <submittedName>
        <fullName evidence="3">Uncharacterized protein</fullName>
    </submittedName>
</protein>
<keyword evidence="2" id="KW-0732">Signal</keyword>